<dbReference type="EMBL" id="FNZX01000019">
    <property type="protein sequence ID" value="SEL03989.1"/>
    <property type="molecule type" value="Genomic_DNA"/>
</dbReference>
<proteinExistence type="inferred from homology"/>
<sequence>MRKFKASKVFKSLAALMLAVVMTLSTPITANAAGAQGIDVSKYQGAINWAAVAQSGVTYTFIKVGSTKSGVDPYFAANVAGAQAVGIRTGVYIYSYATTVEAAIQEANLVLQWIEPYNINFPVAFDFEDGIQKGIDANTCTAMANAFCSVIAQAGYTPMLYTYTNFYKAHFTSALAYDKWIAQYSDHNDIAGWAIWQYSSSGAVAGISGRVDMNVAQKDYTAFIPAVGLLDLGAGNVYFFNNYRKQFGWVDVAGIKYHTDEATGIVTTGWYVDPAGTGTYYFTPGTANAAIGLTTIDKAIYYFNEASQLQTGWLELGGSTFFFDPLANGALYTGWWTDPTVGTRYLDTTDGHMLVGLAVIGKDMYYFNEQGLQQVGWVTVNGLTYMFNPNDNGKMYKGWWTDATGTYYCDPSDAHRVSGLVAVDGSMYYFNEAGQMQVGLITIGGATYYFGADGKMLTGLQTIGTSAYYFGADGKMATGLVNAADGSVYYAGSDGKLIAGQTVKIGGSDYLFGLDGKLVINQTIQIGTTLYQTDASGVVVASAPAAAAAPTK</sequence>
<dbReference type="GO" id="GO:0003796">
    <property type="term" value="F:lysozyme activity"/>
    <property type="evidence" value="ECO:0007669"/>
    <property type="project" value="InterPro"/>
</dbReference>
<dbReference type="InterPro" id="IPR018077">
    <property type="entry name" value="Glyco_hydro_fam25_subgr"/>
</dbReference>
<dbReference type="SUPFAM" id="SSF51445">
    <property type="entry name" value="(Trans)glycosidases"/>
    <property type="match status" value="1"/>
</dbReference>
<keyword evidence="2" id="KW-0677">Repeat</keyword>
<dbReference type="InterPro" id="IPR002053">
    <property type="entry name" value="Glyco_hydro_25"/>
</dbReference>
<comment type="similarity">
    <text evidence="1">Belongs to the glycosyl hydrolase 25 family.</text>
</comment>
<feature type="repeat" description="Cell wall-binding" evidence="5">
    <location>
        <begin position="437"/>
        <end position="456"/>
    </location>
</feature>
<feature type="signal peptide" evidence="6">
    <location>
        <begin position="1"/>
        <end position="32"/>
    </location>
</feature>
<dbReference type="Gene3D" id="2.10.270.10">
    <property type="entry name" value="Cholin Binding"/>
    <property type="match status" value="2"/>
</dbReference>
<evidence type="ECO:0000256" key="4">
    <source>
        <dbReference type="ARBA" id="ARBA00023295"/>
    </source>
</evidence>
<dbReference type="PANTHER" id="PTHR34135:SF2">
    <property type="entry name" value="LYSOZYME"/>
    <property type="match status" value="1"/>
</dbReference>
<evidence type="ECO:0000256" key="3">
    <source>
        <dbReference type="ARBA" id="ARBA00022801"/>
    </source>
</evidence>
<dbReference type="PROSITE" id="PS51904">
    <property type="entry name" value="GLYCOSYL_HYDROL_F25_2"/>
    <property type="match status" value="1"/>
</dbReference>
<gene>
    <name evidence="7" type="ORF">SAMN02910377_02489</name>
</gene>
<keyword evidence="6" id="KW-0732">Signal</keyword>
<dbReference type="Pfam" id="PF19127">
    <property type="entry name" value="Choline_bind_3"/>
    <property type="match status" value="2"/>
</dbReference>
<evidence type="ECO:0000256" key="6">
    <source>
        <dbReference type="SAM" id="SignalP"/>
    </source>
</evidence>
<dbReference type="SUPFAM" id="SSF69360">
    <property type="entry name" value="Cell wall binding repeat"/>
    <property type="match status" value="2"/>
</dbReference>
<dbReference type="InterPro" id="IPR017853">
    <property type="entry name" value="GH"/>
</dbReference>
<dbReference type="AlphaFoldDB" id="A0A1H7LYQ5"/>
<dbReference type="GO" id="GO:0009253">
    <property type="term" value="P:peptidoglycan catabolic process"/>
    <property type="evidence" value="ECO:0007669"/>
    <property type="project" value="InterPro"/>
</dbReference>
<organism evidence="7 8">
    <name type="scientific">Pseudobutyrivibrio ruminis</name>
    <dbReference type="NCBI Taxonomy" id="46206"/>
    <lineage>
        <taxon>Bacteria</taxon>
        <taxon>Bacillati</taxon>
        <taxon>Bacillota</taxon>
        <taxon>Clostridia</taxon>
        <taxon>Lachnospirales</taxon>
        <taxon>Lachnospiraceae</taxon>
        <taxon>Pseudobutyrivibrio</taxon>
    </lineage>
</organism>
<dbReference type="PROSITE" id="PS51170">
    <property type="entry name" value="CW"/>
    <property type="match status" value="1"/>
</dbReference>
<dbReference type="Gene3D" id="3.20.20.80">
    <property type="entry name" value="Glycosidases"/>
    <property type="match status" value="1"/>
</dbReference>
<evidence type="ECO:0000256" key="1">
    <source>
        <dbReference type="ARBA" id="ARBA00010646"/>
    </source>
</evidence>
<evidence type="ECO:0000256" key="5">
    <source>
        <dbReference type="PROSITE-ProRule" id="PRU00591"/>
    </source>
</evidence>
<dbReference type="Gene3D" id="2.10.270.20">
    <property type="match status" value="2"/>
</dbReference>
<reference evidence="8" key="1">
    <citation type="submission" date="2016-10" db="EMBL/GenBank/DDBJ databases">
        <authorList>
            <person name="Varghese N."/>
        </authorList>
    </citation>
    <scope>NUCLEOTIDE SEQUENCE [LARGE SCALE GENOMIC DNA]</scope>
    <source>
        <strain evidence="8">ACV-9</strain>
    </source>
</reference>
<feature type="chain" id="PRO_5010350771" evidence="6">
    <location>
        <begin position="33"/>
        <end position="552"/>
    </location>
</feature>
<dbReference type="RefSeq" id="WP_074792185.1">
    <property type="nucleotide sequence ID" value="NZ_FNZX01000019.1"/>
</dbReference>
<dbReference type="InterPro" id="IPR018337">
    <property type="entry name" value="Cell_wall/Cho-bd_repeat"/>
</dbReference>
<keyword evidence="8" id="KW-1185">Reference proteome</keyword>
<evidence type="ECO:0000313" key="8">
    <source>
        <dbReference type="Proteomes" id="UP000182321"/>
    </source>
</evidence>
<dbReference type="Pfam" id="PF01183">
    <property type="entry name" value="Glyco_hydro_25"/>
    <property type="match status" value="1"/>
</dbReference>
<accession>A0A1H7LYQ5</accession>
<evidence type="ECO:0000313" key="7">
    <source>
        <dbReference type="EMBL" id="SEL03989.1"/>
    </source>
</evidence>
<dbReference type="SMART" id="SM00641">
    <property type="entry name" value="Glyco_25"/>
    <property type="match status" value="1"/>
</dbReference>
<dbReference type="GO" id="GO:0016998">
    <property type="term" value="P:cell wall macromolecule catabolic process"/>
    <property type="evidence" value="ECO:0007669"/>
    <property type="project" value="InterPro"/>
</dbReference>
<keyword evidence="3" id="KW-0378">Hydrolase</keyword>
<dbReference type="Proteomes" id="UP000182321">
    <property type="component" value="Unassembled WGS sequence"/>
</dbReference>
<protein>
    <submittedName>
        <fullName evidence="7">Lyzozyme M1 (1,4-beta-N-acetylmuramidase), GH25 family</fullName>
    </submittedName>
</protein>
<name>A0A1H7LYQ5_9FIRM</name>
<dbReference type="CDD" id="cd06414">
    <property type="entry name" value="GH25_LytC-like"/>
    <property type="match status" value="1"/>
</dbReference>
<dbReference type="PANTHER" id="PTHR34135">
    <property type="entry name" value="LYSOZYME"/>
    <property type="match status" value="1"/>
</dbReference>
<keyword evidence="4" id="KW-0326">Glycosidase</keyword>
<evidence type="ECO:0000256" key="2">
    <source>
        <dbReference type="ARBA" id="ARBA00022737"/>
    </source>
</evidence>
<dbReference type="GO" id="GO:0016052">
    <property type="term" value="P:carbohydrate catabolic process"/>
    <property type="evidence" value="ECO:0007669"/>
    <property type="project" value="TreeGrafter"/>
</dbReference>